<keyword evidence="2" id="KW-1185">Reference proteome</keyword>
<name>A0A4V4H2D8_MUSBA</name>
<dbReference type="Proteomes" id="UP000317650">
    <property type="component" value="Chromosome 2"/>
</dbReference>
<evidence type="ECO:0000313" key="2">
    <source>
        <dbReference type="Proteomes" id="UP000317650"/>
    </source>
</evidence>
<protein>
    <submittedName>
        <fullName evidence="1">Uncharacterized protein</fullName>
    </submittedName>
</protein>
<evidence type="ECO:0000313" key="1">
    <source>
        <dbReference type="EMBL" id="THU43976.1"/>
    </source>
</evidence>
<comment type="caution">
    <text evidence="1">The sequence shown here is derived from an EMBL/GenBank/DDBJ whole genome shotgun (WGS) entry which is preliminary data.</text>
</comment>
<gene>
    <name evidence="1" type="ORF">C4D60_Mb02t02520</name>
</gene>
<proteinExistence type="predicted"/>
<reference evidence="1 2" key="1">
    <citation type="journal article" date="2019" name="Nat. Plants">
        <title>Genome sequencing of Musa balbisiana reveals subgenome evolution and function divergence in polyploid bananas.</title>
        <authorList>
            <person name="Yao X."/>
        </authorList>
    </citation>
    <scope>NUCLEOTIDE SEQUENCE [LARGE SCALE GENOMIC DNA]</scope>
    <source>
        <strain evidence="2">cv. DH-PKW</strain>
        <tissue evidence="1">Leaves</tissue>
    </source>
</reference>
<sequence>MRTGSARGCHRLRTAGGSSCGRSVAYGCDCTQQQLSHVGGLLARAACPCGRCGHKQRPRATSPASRKPAACRPLAGCCPLLTTCSRASAAVGAMRTGSARGCHRLRTAGGSSCGRSVAYGCDCTQQQLSHVGGLLARAACPCGRCGHKQRPRATSPASRKPAACRPLAGC</sequence>
<dbReference type="AlphaFoldDB" id="A0A4V4H2D8"/>
<accession>A0A4V4H2D8</accession>
<organism evidence="1 2">
    <name type="scientific">Musa balbisiana</name>
    <name type="common">Banana</name>
    <dbReference type="NCBI Taxonomy" id="52838"/>
    <lineage>
        <taxon>Eukaryota</taxon>
        <taxon>Viridiplantae</taxon>
        <taxon>Streptophyta</taxon>
        <taxon>Embryophyta</taxon>
        <taxon>Tracheophyta</taxon>
        <taxon>Spermatophyta</taxon>
        <taxon>Magnoliopsida</taxon>
        <taxon>Liliopsida</taxon>
        <taxon>Zingiberales</taxon>
        <taxon>Musaceae</taxon>
        <taxon>Musa</taxon>
    </lineage>
</organism>
<dbReference type="EMBL" id="PYDT01000011">
    <property type="protein sequence ID" value="THU43976.1"/>
    <property type="molecule type" value="Genomic_DNA"/>
</dbReference>